<dbReference type="InterPro" id="IPR013057">
    <property type="entry name" value="AA_transpt_TM"/>
</dbReference>
<dbReference type="Proteomes" id="UP001337655">
    <property type="component" value="Unassembled WGS sequence"/>
</dbReference>
<evidence type="ECO:0000256" key="5">
    <source>
        <dbReference type="ARBA" id="ARBA00023136"/>
    </source>
</evidence>
<keyword evidence="9" id="KW-1185">Reference proteome</keyword>
<feature type="transmembrane region" description="Helical" evidence="6">
    <location>
        <begin position="292"/>
        <end position="315"/>
    </location>
</feature>
<feature type="transmembrane region" description="Helical" evidence="6">
    <location>
        <begin position="335"/>
        <end position="353"/>
    </location>
</feature>
<evidence type="ECO:0000313" key="8">
    <source>
        <dbReference type="EMBL" id="KAK5170175.1"/>
    </source>
</evidence>
<evidence type="ECO:0000256" key="1">
    <source>
        <dbReference type="ARBA" id="ARBA00004141"/>
    </source>
</evidence>
<evidence type="ECO:0000256" key="2">
    <source>
        <dbReference type="ARBA" id="ARBA00008066"/>
    </source>
</evidence>
<evidence type="ECO:0000313" key="9">
    <source>
        <dbReference type="Proteomes" id="UP001337655"/>
    </source>
</evidence>
<gene>
    <name evidence="8" type="ORF">LTR77_004760</name>
</gene>
<feature type="transmembrane region" description="Helical" evidence="6">
    <location>
        <begin position="260"/>
        <end position="280"/>
    </location>
</feature>
<feature type="transmembrane region" description="Helical" evidence="6">
    <location>
        <begin position="374"/>
        <end position="397"/>
    </location>
</feature>
<dbReference type="PANTHER" id="PTHR22950:SF479">
    <property type="entry name" value="AMINO ACID TRANSPORTER (EUROFUNG)-RELATED"/>
    <property type="match status" value="1"/>
</dbReference>
<proteinExistence type="inferred from homology"/>
<feature type="transmembrane region" description="Helical" evidence="6">
    <location>
        <begin position="83"/>
        <end position="110"/>
    </location>
</feature>
<dbReference type="GeneID" id="89926105"/>
<feature type="domain" description="Amino acid transporter transmembrane" evidence="7">
    <location>
        <begin position="57"/>
        <end position="468"/>
    </location>
</feature>
<comment type="subcellular location">
    <subcellularLocation>
        <location evidence="1">Membrane</location>
        <topology evidence="1">Multi-pass membrane protein</topology>
    </subcellularLocation>
</comment>
<evidence type="ECO:0000256" key="4">
    <source>
        <dbReference type="ARBA" id="ARBA00022989"/>
    </source>
</evidence>
<dbReference type="EMBL" id="JAVRRT010000007">
    <property type="protein sequence ID" value="KAK5170175.1"/>
    <property type="molecule type" value="Genomic_DNA"/>
</dbReference>
<dbReference type="GO" id="GO:0015179">
    <property type="term" value="F:L-amino acid transmembrane transporter activity"/>
    <property type="evidence" value="ECO:0007669"/>
    <property type="project" value="TreeGrafter"/>
</dbReference>
<reference evidence="8 9" key="1">
    <citation type="submission" date="2023-08" db="EMBL/GenBank/DDBJ databases">
        <title>Black Yeasts Isolated from many extreme environments.</title>
        <authorList>
            <person name="Coleine C."/>
            <person name="Stajich J.E."/>
            <person name="Selbmann L."/>
        </authorList>
    </citation>
    <scope>NUCLEOTIDE SEQUENCE [LARGE SCALE GENOMIC DNA]</scope>
    <source>
        <strain evidence="8 9">CCFEE 5935</strain>
    </source>
</reference>
<organism evidence="8 9">
    <name type="scientific">Saxophila tyrrhenica</name>
    <dbReference type="NCBI Taxonomy" id="1690608"/>
    <lineage>
        <taxon>Eukaryota</taxon>
        <taxon>Fungi</taxon>
        <taxon>Dikarya</taxon>
        <taxon>Ascomycota</taxon>
        <taxon>Pezizomycotina</taxon>
        <taxon>Dothideomycetes</taxon>
        <taxon>Dothideomycetidae</taxon>
        <taxon>Mycosphaerellales</taxon>
        <taxon>Extremaceae</taxon>
        <taxon>Saxophila</taxon>
    </lineage>
</organism>
<keyword evidence="5 6" id="KW-0472">Membrane</keyword>
<comment type="similarity">
    <text evidence="2">Belongs to the amino acid/polyamine transporter 2 family.</text>
</comment>
<dbReference type="GO" id="GO:0016020">
    <property type="term" value="C:membrane"/>
    <property type="evidence" value="ECO:0007669"/>
    <property type="project" value="UniProtKB-SubCell"/>
</dbReference>
<keyword evidence="3 6" id="KW-0812">Transmembrane</keyword>
<dbReference type="Pfam" id="PF01490">
    <property type="entry name" value="Aa_trans"/>
    <property type="match status" value="1"/>
</dbReference>
<feature type="transmembrane region" description="Helical" evidence="6">
    <location>
        <begin position="218"/>
        <end position="240"/>
    </location>
</feature>
<comment type="caution">
    <text evidence="8">The sequence shown here is derived from an EMBL/GenBank/DDBJ whole genome shotgun (WGS) entry which is preliminary data.</text>
</comment>
<feature type="transmembrane region" description="Helical" evidence="6">
    <location>
        <begin position="403"/>
        <end position="426"/>
    </location>
</feature>
<dbReference type="PANTHER" id="PTHR22950">
    <property type="entry name" value="AMINO ACID TRANSPORTER"/>
    <property type="match status" value="1"/>
</dbReference>
<feature type="transmembrane region" description="Helical" evidence="6">
    <location>
        <begin position="159"/>
        <end position="182"/>
    </location>
</feature>
<feature type="transmembrane region" description="Helical" evidence="6">
    <location>
        <begin position="188"/>
        <end position="206"/>
    </location>
</feature>
<keyword evidence="4 6" id="KW-1133">Transmembrane helix</keyword>
<protein>
    <recommendedName>
        <fullName evidence="7">Amino acid transporter transmembrane domain-containing protein</fullName>
    </recommendedName>
</protein>
<feature type="transmembrane region" description="Helical" evidence="6">
    <location>
        <begin position="447"/>
        <end position="468"/>
    </location>
</feature>
<dbReference type="RefSeq" id="XP_064659373.1">
    <property type="nucleotide sequence ID" value="XM_064802012.1"/>
</dbReference>
<evidence type="ECO:0000259" key="7">
    <source>
        <dbReference type="Pfam" id="PF01490"/>
    </source>
</evidence>
<sequence length="486" mass="52826">MAEKYRYGEYSQEDGHGYGSGASDGVVNLNTSSGRPGGYDDRDVFGHEEGHDIKYKTLGWPMVSVLMIAEIVSNGMLSLPSSLAVVGIVPGLILIIFLGVFATYTSWLLVKFKMQHPEVHNMVSMDRWKGSYFSGVENVLIRAQGDAGKILFGPIGREVLAFGTVVFAVFATGGQLLAGQIAISALSNNSVCPMLGVGIYALFTLAMSFPRTLDHMSWFSLASCISILVAGIVGMVGAGLHPTPNHEISIVQSTTFFDAFISITNPVFAYAGHFMFFVMVSEMRKPQDAMKAAYTLQGFATTYYVVFAAVTYAFIGNTVGSPSFISLTPLWQKAAFGAALFNFWIAGALYAHTASKLCFVRIFRNSKHLHSHTLVGWGTWSILVIIFNGAAFVLAVGVPIFNYLIGIAASLFAAWFTYGIAGMFWLHDSYHYENGVRTWKRKWFQTALAAFTVVAGAFICVAGMYVTVRSIVEAYANGEIAAPFAC</sequence>
<evidence type="ECO:0000256" key="3">
    <source>
        <dbReference type="ARBA" id="ARBA00022692"/>
    </source>
</evidence>
<accession>A0AAV9PE50</accession>
<dbReference type="AlphaFoldDB" id="A0AAV9PE50"/>
<name>A0AAV9PE50_9PEZI</name>
<feature type="transmembrane region" description="Helical" evidence="6">
    <location>
        <begin position="58"/>
        <end position="77"/>
    </location>
</feature>
<evidence type="ECO:0000256" key="6">
    <source>
        <dbReference type="SAM" id="Phobius"/>
    </source>
</evidence>